<evidence type="ECO:0000256" key="6">
    <source>
        <dbReference type="ARBA" id="ARBA00022737"/>
    </source>
</evidence>
<dbReference type="GO" id="GO:0005634">
    <property type="term" value="C:nucleus"/>
    <property type="evidence" value="ECO:0000318"/>
    <property type="project" value="GO_Central"/>
</dbReference>
<dbReference type="OrthoDB" id="10033548at2759"/>
<dbReference type="FunFam" id="3.30.70.330:FF:000086">
    <property type="entry name" value="Putative Cytoplasmic polyadenylation element-binding protein 1"/>
    <property type="match status" value="1"/>
</dbReference>
<keyword evidence="3" id="KW-0963">Cytoplasm</keyword>
<dbReference type="InterPro" id="IPR000504">
    <property type="entry name" value="RRM_dom"/>
</dbReference>
<dbReference type="CTD" id="64506"/>
<evidence type="ECO:0000256" key="8">
    <source>
        <dbReference type="ARBA" id="ARBA00022845"/>
    </source>
</evidence>
<dbReference type="KEGG" id="spu:756234"/>
<evidence type="ECO:0000256" key="7">
    <source>
        <dbReference type="ARBA" id="ARBA00022833"/>
    </source>
</evidence>
<dbReference type="GO" id="GO:0043005">
    <property type="term" value="C:neuron projection"/>
    <property type="evidence" value="ECO:0000318"/>
    <property type="project" value="GO_Central"/>
</dbReference>
<dbReference type="AlphaFoldDB" id="A0A7M7T5W3"/>
<dbReference type="CDD" id="cd19757">
    <property type="entry name" value="Bbox1"/>
    <property type="match status" value="1"/>
</dbReference>
<dbReference type="InterPro" id="IPR032296">
    <property type="entry name" value="CEBP_ZZ"/>
</dbReference>
<accession>A0A7M7T5W3</accession>
<feature type="domain" description="RRM" evidence="12">
    <location>
        <begin position="456"/>
        <end position="545"/>
    </location>
</feature>
<dbReference type="GO" id="GO:0003730">
    <property type="term" value="F:mRNA 3'-UTR binding"/>
    <property type="evidence" value="ECO:0000318"/>
    <property type="project" value="GO_Central"/>
</dbReference>
<feature type="compositionally biased region" description="Pro residues" evidence="11">
    <location>
        <begin position="148"/>
        <end position="163"/>
    </location>
</feature>
<dbReference type="GO" id="GO:0006397">
    <property type="term" value="P:mRNA processing"/>
    <property type="evidence" value="ECO:0007669"/>
    <property type="project" value="UniProtKB-KW"/>
</dbReference>
<dbReference type="CDD" id="cd12725">
    <property type="entry name" value="RRM2_CPEB1"/>
    <property type="match status" value="1"/>
</dbReference>
<dbReference type="CDD" id="cd12723">
    <property type="entry name" value="RRM1_CPEB1"/>
    <property type="match status" value="1"/>
</dbReference>
<reference evidence="13" key="2">
    <citation type="submission" date="2021-01" db="UniProtKB">
        <authorList>
            <consortium name="EnsemblMetazoa"/>
        </authorList>
    </citation>
    <scope>IDENTIFICATION</scope>
</reference>
<dbReference type="GO" id="GO:0046872">
    <property type="term" value="F:metal ion binding"/>
    <property type="evidence" value="ECO:0007669"/>
    <property type="project" value="UniProtKB-KW"/>
</dbReference>
<evidence type="ECO:0000256" key="11">
    <source>
        <dbReference type="SAM" id="MobiDB-lite"/>
    </source>
</evidence>
<keyword evidence="6" id="KW-0677">Repeat</keyword>
<dbReference type="GO" id="GO:0043022">
    <property type="term" value="F:ribosome binding"/>
    <property type="evidence" value="ECO:0000318"/>
    <property type="project" value="GO_Central"/>
</dbReference>
<dbReference type="PROSITE" id="PS50102">
    <property type="entry name" value="RRM"/>
    <property type="match status" value="1"/>
</dbReference>
<dbReference type="GO" id="GO:0005737">
    <property type="term" value="C:cytoplasm"/>
    <property type="evidence" value="ECO:0000318"/>
    <property type="project" value="GO_Central"/>
</dbReference>
<dbReference type="OMA" id="KITSRRM"/>
<evidence type="ECO:0000313" key="14">
    <source>
        <dbReference type="Proteomes" id="UP000007110"/>
    </source>
</evidence>
<dbReference type="Pfam" id="PF16368">
    <property type="entry name" value="CEBP1_N"/>
    <property type="match status" value="1"/>
</dbReference>
<feature type="region of interest" description="Disordered" evidence="11">
    <location>
        <begin position="269"/>
        <end position="294"/>
    </location>
</feature>
<dbReference type="Pfam" id="PF16367">
    <property type="entry name" value="RRM_7"/>
    <property type="match status" value="1"/>
</dbReference>
<evidence type="ECO:0000256" key="3">
    <source>
        <dbReference type="ARBA" id="ARBA00022490"/>
    </source>
</evidence>
<dbReference type="FunFam" id="3.30.70.330:FF:000054">
    <property type="entry name" value="Cytoplasmic polyadenylation element-binding protein 1"/>
    <property type="match status" value="1"/>
</dbReference>
<evidence type="ECO:0000256" key="1">
    <source>
        <dbReference type="ARBA" id="ARBA00004496"/>
    </source>
</evidence>
<dbReference type="GO" id="GO:2000766">
    <property type="term" value="P:negative regulation of cytoplasmic translation"/>
    <property type="evidence" value="ECO:0000318"/>
    <property type="project" value="GO_Central"/>
</dbReference>
<evidence type="ECO:0000313" key="13">
    <source>
        <dbReference type="EnsemblMetazoa" id="XP_030856144"/>
    </source>
</evidence>
<dbReference type="InParanoid" id="A0A7M7T5W3"/>
<comment type="similarity">
    <text evidence="2">Belongs to the RRM CPEB family.</text>
</comment>
<evidence type="ECO:0000256" key="10">
    <source>
        <dbReference type="PROSITE-ProRule" id="PRU00176"/>
    </source>
</evidence>
<dbReference type="FunFam" id="4.10.640.40:FF:000002">
    <property type="entry name" value="Putative Cytoplasmic polyadenylation element-binding protein 1"/>
    <property type="match status" value="1"/>
</dbReference>
<feature type="region of interest" description="Disordered" evidence="11">
    <location>
        <begin position="90"/>
        <end position="118"/>
    </location>
</feature>
<evidence type="ECO:0000256" key="2">
    <source>
        <dbReference type="ARBA" id="ARBA00010347"/>
    </source>
</evidence>
<evidence type="ECO:0000256" key="9">
    <source>
        <dbReference type="ARBA" id="ARBA00022884"/>
    </source>
</evidence>
<sequence length="704" mass="76736">MSLSSLKPGYLQRGTEKRVRFDCTPPIVHHIGNQQQQQQQQGSRADCLAQPPPAPGLPAPVRGGTGNNVDIFRQINALLENTLDLRGVGSNQGAGQNIGGDFSRRQQLGNPPRPEIRENEVPHIDANLLAAARAQIQSSSSTMDTKMSPPPPISTNSSLPPPQGNGGTNGTDFISFLPNVPGSPVSQSTWSSHPVCTNPKDAITLSNIDRYLNGGGAFPVETVGHIASMLECSPAPSDQYPSSLCSVSSPSSDSSVLWDYVFSPINQTMGAGNRDQKCPSPSDSDSSGVSSAGSMNDALAESLSEMMGNLNLTGDPAFRHPNQQMGLNMAMPNISPAMLLQGGLQGYQGGLPGGLNPNMPFPQAAQSMLDPNMYRATPPPPPLDFNDPNVQALTRQLLMDPKLNSLEKLFNALPTDPSNIEKLARLNRQAASICQPTCTWSGQLPPKVYRNPTYSGKVFLGGVPWDITEAGLQASFKPFGLIRVEWPGKDGKHPRYPPKGYVYVLFESEKAVKALLQSCTHDMSGRGEYYYKITSRRMRSKEVQVIPWVLSDSNYVRCPSQRLDPDKTVFVGALHGMLNAEGLAHLMNDLFGGVVYAGIDTDKHKYPIGSGRVTFNNTNSYMKAVAAAFVEIKTAKFTKKVQIDPYLEDSLCTLCHTQPGPFFCRETTCFKYFCRSCWFWQHSLSQISDHKPLMRNTKSKTNEL</sequence>
<organism evidence="13 14">
    <name type="scientific">Strongylocentrotus purpuratus</name>
    <name type="common">Purple sea urchin</name>
    <dbReference type="NCBI Taxonomy" id="7668"/>
    <lineage>
        <taxon>Eukaryota</taxon>
        <taxon>Metazoa</taxon>
        <taxon>Echinodermata</taxon>
        <taxon>Eleutherozoa</taxon>
        <taxon>Echinozoa</taxon>
        <taxon>Echinoidea</taxon>
        <taxon>Euechinoidea</taxon>
        <taxon>Echinacea</taxon>
        <taxon>Camarodonta</taxon>
        <taxon>Echinidea</taxon>
        <taxon>Strongylocentrotidae</taxon>
        <taxon>Strongylocentrotus</taxon>
    </lineage>
</organism>
<dbReference type="Proteomes" id="UP000007110">
    <property type="component" value="Unassembled WGS sequence"/>
</dbReference>
<evidence type="ECO:0000259" key="12">
    <source>
        <dbReference type="PROSITE" id="PS50102"/>
    </source>
</evidence>
<dbReference type="Pfam" id="PF16366">
    <property type="entry name" value="CEBP_ZZ"/>
    <property type="match status" value="1"/>
</dbReference>
<dbReference type="GeneID" id="756234"/>
<feature type="compositionally biased region" description="Low complexity" evidence="11">
    <location>
        <begin position="279"/>
        <end position="294"/>
    </location>
</feature>
<dbReference type="GO" id="GO:0008135">
    <property type="term" value="F:translation factor activity, RNA binding"/>
    <property type="evidence" value="ECO:0000318"/>
    <property type="project" value="GO_Central"/>
</dbReference>
<dbReference type="PANTHER" id="PTHR12566:SF9">
    <property type="entry name" value="CYTOPLASMIC POLYADENYLATION ELEMENT-BINDING PROTEIN 1"/>
    <property type="match status" value="1"/>
</dbReference>
<evidence type="ECO:0000256" key="5">
    <source>
        <dbReference type="ARBA" id="ARBA00022723"/>
    </source>
</evidence>
<dbReference type="Gene3D" id="4.10.640.40">
    <property type="entry name" value="Cytoplasmic polyadenylation element-binding protein, ZZ domain"/>
    <property type="match status" value="1"/>
</dbReference>
<dbReference type="InterPro" id="IPR032292">
    <property type="entry name" value="CEBP1_N"/>
</dbReference>
<feature type="region of interest" description="Disordered" evidence="11">
    <location>
        <begin position="32"/>
        <end position="65"/>
    </location>
</feature>
<dbReference type="PANTHER" id="PTHR12566">
    <property type="entry name" value="CYTOPLASMIC POLYADENYLATION ELEMENT BINDING PROTEIN CPEB"/>
    <property type="match status" value="1"/>
</dbReference>
<keyword evidence="7" id="KW-0862">Zinc</keyword>
<dbReference type="InterPro" id="IPR035979">
    <property type="entry name" value="RBD_domain_sf"/>
</dbReference>
<keyword evidence="9 10" id="KW-0694">RNA-binding</keyword>
<keyword evidence="4" id="KW-0507">mRNA processing</keyword>
<dbReference type="RefSeq" id="XP_030856144.1">
    <property type="nucleotide sequence ID" value="XM_031000284.1"/>
</dbReference>
<dbReference type="InterPro" id="IPR038446">
    <property type="entry name" value="CEBP_ZZ_sf"/>
</dbReference>
<dbReference type="InterPro" id="IPR012677">
    <property type="entry name" value="Nucleotide-bd_a/b_plait_sf"/>
</dbReference>
<dbReference type="InterPro" id="IPR034977">
    <property type="entry name" value="CPEB1_RRM1"/>
</dbReference>
<keyword evidence="5" id="KW-0479">Metal-binding</keyword>
<protein>
    <recommendedName>
        <fullName evidence="12">RRM domain-containing protein</fullName>
    </recommendedName>
</protein>
<dbReference type="GO" id="GO:0045202">
    <property type="term" value="C:synapse"/>
    <property type="evidence" value="ECO:0000318"/>
    <property type="project" value="GO_Central"/>
</dbReference>
<dbReference type="SMART" id="SM00360">
    <property type="entry name" value="RRM"/>
    <property type="match status" value="2"/>
</dbReference>
<dbReference type="FunCoup" id="A0A7M7T5W3">
    <property type="interactions" value="380"/>
</dbReference>
<keyword evidence="8" id="KW-0810">Translation regulation</keyword>
<feature type="region of interest" description="Disordered" evidence="11">
    <location>
        <begin position="135"/>
        <end position="177"/>
    </location>
</feature>
<dbReference type="InterPro" id="IPR034819">
    <property type="entry name" value="CPEB"/>
</dbReference>
<dbReference type="EnsemblMetazoa" id="XM_031000284">
    <property type="protein sequence ID" value="XP_030856144"/>
    <property type="gene ID" value="LOC756234"/>
</dbReference>
<reference evidence="14" key="1">
    <citation type="submission" date="2015-02" db="EMBL/GenBank/DDBJ databases">
        <title>Genome sequencing for Strongylocentrotus purpuratus.</title>
        <authorList>
            <person name="Murali S."/>
            <person name="Liu Y."/>
            <person name="Vee V."/>
            <person name="English A."/>
            <person name="Wang M."/>
            <person name="Skinner E."/>
            <person name="Han Y."/>
            <person name="Muzny D.M."/>
            <person name="Worley K.C."/>
            <person name="Gibbs R.A."/>
        </authorList>
    </citation>
    <scope>NUCLEOTIDE SEQUENCE</scope>
</reference>
<keyword evidence="14" id="KW-1185">Reference proteome</keyword>
<evidence type="ECO:0000256" key="4">
    <source>
        <dbReference type="ARBA" id="ARBA00022664"/>
    </source>
</evidence>
<proteinExistence type="inferred from homology"/>
<dbReference type="SUPFAM" id="SSF54928">
    <property type="entry name" value="RNA-binding domain, RBD"/>
    <property type="match status" value="1"/>
</dbReference>
<name>A0A7M7T5W3_STRPU</name>
<comment type="subcellular location">
    <subcellularLocation>
        <location evidence="1">Cytoplasm</location>
    </subcellularLocation>
</comment>
<dbReference type="GO" id="GO:0000900">
    <property type="term" value="F:mRNA regulatory element binding translation repressor activity"/>
    <property type="evidence" value="ECO:0000318"/>
    <property type="project" value="GO_Central"/>
</dbReference>
<dbReference type="Gene3D" id="3.30.70.330">
    <property type="match status" value="2"/>
</dbReference>